<evidence type="ECO:0000259" key="5">
    <source>
        <dbReference type="SMART" id="SM00875"/>
    </source>
</evidence>
<evidence type="ECO:0000256" key="1">
    <source>
        <dbReference type="ARBA" id="ARBA00022441"/>
    </source>
</evidence>
<dbReference type="InterPro" id="IPR015915">
    <property type="entry name" value="Kelch-typ_b-propeller"/>
</dbReference>
<dbReference type="InterPro" id="IPR006652">
    <property type="entry name" value="Kelch_1"/>
</dbReference>
<dbReference type="InterPro" id="IPR011333">
    <property type="entry name" value="SKP1/BTB/POZ_sf"/>
</dbReference>
<keyword evidence="1" id="KW-0880">Kelch repeat</keyword>
<evidence type="ECO:0000313" key="6">
    <source>
        <dbReference type="Proteomes" id="UP001652620"/>
    </source>
</evidence>
<feature type="domain" description="BTB" evidence="4">
    <location>
        <begin position="146"/>
        <end position="238"/>
    </location>
</feature>
<feature type="compositionally biased region" description="Polar residues" evidence="3">
    <location>
        <begin position="655"/>
        <end position="667"/>
    </location>
</feature>
<proteinExistence type="predicted"/>
<keyword evidence="6" id="KW-1185">Reference proteome</keyword>
<keyword evidence="2" id="KW-0677">Repeat</keyword>
<dbReference type="InterPro" id="IPR031750">
    <property type="entry name" value="DUF4734"/>
</dbReference>
<feature type="compositionally biased region" description="Low complexity" evidence="3">
    <location>
        <begin position="14"/>
        <end position="24"/>
    </location>
</feature>
<dbReference type="Pfam" id="PF00651">
    <property type="entry name" value="BTB"/>
    <property type="match status" value="1"/>
</dbReference>
<protein>
    <submittedName>
        <fullName evidence="7">Uncharacterized protein LOC105226948 isoform X1</fullName>
    </submittedName>
</protein>
<dbReference type="SUPFAM" id="SSF50965">
    <property type="entry name" value="Galactose oxidase, central domain"/>
    <property type="match status" value="1"/>
</dbReference>
<gene>
    <name evidence="7" type="primary">LOC105226948</name>
</gene>
<dbReference type="SUPFAM" id="SSF54695">
    <property type="entry name" value="POZ domain"/>
    <property type="match status" value="1"/>
</dbReference>
<dbReference type="Gene3D" id="2.120.10.80">
    <property type="entry name" value="Kelch-type beta propeller"/>
    <property type="match status" value="2"/>
</dbReference>
<name>A0ABM3JSY0_BACDO</name>
<dbReference type="Pfam" id="PF07707">
    <property type="entry name" value="BACK"/>
    <property type="match status" value="1"/>
</dbReference>
<evidence type="ECO:0000259" key="4">
    <source>
        <dbReference type="SMART" id="SM00225"/>
    </source>
</evidence>
<organism evidence="6 7">
    <name type="scientific">Bactrocera dorsalis</name>
    <name type="common">Oriental fruit fly</name>
    <name type="synonym">Dacus dorsalis</name>
    <dbReference type="NCBI Taxonomy" id="27457"/>
    <lineage>
        <taxon>Eukaryota</taxon>
        <taxon>Metazoa</taxon>
        <taxon>Ecdysozoa</taxon>
        <taxon>Arthropoda</taxon>
        <taxon>Hexapoda</taxon>
        <taxon>Insecta</taxon>
        <taxon>Pterygota</taxon>
        <taxon>Neoptera</taxon>
        <taxon>Endopterygota</taxon>
        <taxon>Diptera</taxon>
        <taxon>Brachycera</taxon>
        <taxon>Muscomorpha</taxon>
        <taxon>Tephritoidea</taxon>
        <taxon>Tephritidae</taxon>
        <taxon>Bactrocera</taxon>
        <taxon>Bactrocera</taxon>
    </lineage>
</organism>
<dbReference type="CDD" id="cd18186">
    <property type="entry name" value="BTB_POZ_ZBTB_KLHL-like"/>
    <property type="match status" value="1"/>
</dbReference>
<feature type="region of interest" description="Disordered" evidence="3">
    <location>
        <begin position="983"/>
        <end position="1004"/>
    </location>
</feature>
<feature type="region of interest" description="Disordered" evidence="3">
    <location>
        <begin position="636"/>
        <end position="667"/>
    </location>
</feature>
<dbReference type="RefSeq" id="XP_049312349.1">
    <property type="nucleotide sequence ID" value="XM_049456392.1"/>
</dbReference>
<dbReference type="InterPro" id="IPR011043">
    <property type="entry name" value="Gal_Oxase/kelch_b-propeller"/>
</dbReference>
<dbReference type="Pfam" id="PF15881">
    <property type="entry name" value="DUF4734"/>
    <property type="match status" value="1"/>
</dbReference>
<dbReference type="SMART" id="SM00612">
    <property type="entry name" value="Kelch"/>
    <property type="match status" value="3"/>
</dbReference>
<dbReference type="InterPro" id="IPR000210">
    <property type="entry name" value="BTB/POZ_dom"/>
</dbReference>
<dbReference type="PANTHER" id="PTHR22667:SF0">
    <property type="entry name" value="AT01380P-RELATED"/>
    <property type="match status" value="1"/>
</dbReference>
<evidence type="ECO:0000313" key="7">
    <source>
        <dbReference type="RefSeq" id="XP_049312349.1"/>
    </source>
</evidence>
<dbReference type="Gene3D" id="3.30.710.10">
    <property type="entry name" value="Potassium Channel Kv1.1, Chain A"/>
    <property type="match status" value="1"/>
</dbReference>
<sequence>MDKPLNKVIQSNESSISTTGTTGSPQFSDTLENNVKYMNLNFVDNSESSSQAKDQGIDFQKLPQTFDGAASKAAKPPPSKILPSNIPLPGKFDSQKPKIVCTLKEKSLLEMGFKTNEIQGWEDIVQPPKENLYKLLRNMIDNHIKPNVQIRIGGVTFNCHMMVLQCYSDFFMECNNEVLIQLPEEKITPGAFMMVYDWMLAEEPLVQREGILELFNAANFLRIKNLVNQCWLCLDDDVRFREDTAFLLYLEARNYGLESLEQLMLTRICKFFLTLVASKEYLELTTKEICTLLSSNTIGVNSEIEIFMSVVRWLNYNWDEREADMLQVVKCVRFSLMPPWFLVTLNKNIDCVEIDRIASHPEVKRMINDGISYTTTQLYYGENREEFLHFLERYQLVAPVQRQWVFDKECSYHHRLECPNMQYVTYKSFLEYLEMIHTIGKDYWRSLEMAKGVEKSMQCCVRSDCRKLNEQNLATVFTMQCRDQGVQVETSLRQRKPVLRDQRCFGDHMTTMVNSASLKNLSKITTSQVLPSTASSCYEFPYRLQQEQQHHKRHRYPQRYAQFQELEPQPFKYSYQCSNANNNTNEDKAIPSELHEMKYDVHRILNDDCEQNIEVHHCTEDGCMQRGVSTIADGAIDGPKTMAQPTRLHTKRSQKPCNNGGDSKTTVQPRLECRNESPMGQQERQQHMTQIVQAPQFGLPTVEEVEFKAMKGRKLLIFGGIDPYCQHCQHDKVMALQQQQRKRIQSLGGSDADILDPLHYHNGMGGCSACGGLNPQLNQLDNFGDRVLYYDAGAVQWKHLCYLPFGSRHHHAAVVCNGLIYIIGGTKTALGCTKKSIFEKSVWSFDPLTLKWTFESNLPELRRDFAAIVSDEYCGGEVACEHCKGVKERHKQRNVKAVNGFFVIGGEGVNGTALRTVWYYNVLRKTWKKKAPLHVGRYGLMAAMVNNEIWIAGGIIETKTRASDNYDGFVATSMPTVDGNTQAGKGAGIDGGADDGGARDDNGSGDSFAVEATKSAVVDVITDTMEYYSLKCAYSDEYVSDVPMAKVNDVNGDAVAVAGAGAQPTIGRMGRSFESGRWIKAKQRLRIPRLFGKFCRPSDNELYLVGGIGFDSNNILTSLSSVDHYDFGEGHWHHYGDIKWARHGHDIATLNDRIVIVGGVSTIKKCTLTKVETFCMKTRRSFKDMPELPWPLSGCVVLALD</sequence>
<dbReference type="Pfam" id="PF01344">
    <property type="entry name" value="Kelch_1"/>
    <property type="match status" value="1"/>
</dbReference>
<dbReference type="Gene3D" id="1.25.40.420">
    <property type="match status" value="1"/>
</dbReference>
<feature type="domain" description="BACK" evidence="5">
    <location>
        <begin position="245"/>
        <end position="346"/>
    </location>
</feature>
<evidence type="ECO:0000256" key="3">
    <source>
        <dbReference type="SAM" id="MobiDB-lite"/>
    </source>
</evidence>
<feature type="region of interest" description="Disordered" evidence="3">
    <location>
        <begin position="68"/>
        <end position="87"/>
    </location>
</feature>
<dbReference type="SUPFAM" id="SSF117281">
    <property type="entry name" value="Kelch motif"/>
    <property type="match status" value="1"/>
</dbReference>
<dbReference type="SMART" id="SM00875">
    <property type="entry name" value="BACK"/>
    <property type="match status" value="1"/>
</dbReference>
<feature type="compositionally biased region" description="Gly residues" evidence="3">
    <location>
        <begin position="985"/>
        <end position="995"/>
    </location>
</feature>
<accession>A0ABM3JSY0</accession>
<dbReference type="PANTHER" id="PTHR22667">
    <property type="entry name" value="AT01380P-RELATED"/>
    <property type="match status" value="1"/>
</dbReference>
<evidence type="ECO:0000256" key="2">
    <source>
        <dbReference type="ARBA" id="ARBA00022737"/>
    </source>
</evidence>
<reference evidence="7" key="1">
    <citation type="submission" date="2025-08" db="UniProtKB">
        <authorList>
            <consortium name="RefSeq"/>
        </authorList>
    </citation>
    <scope>IDENTIFICATION</scope>
    <source>
        <tissue evidence="7">Adult</tissue>
    </source>
</reference>
<feature type="region of interest" description="Disordered" evidence="3">
    <location>
        <begin position="1"/>
        <end position="30"/>
    </location>
</feature>
<dbReference type="GeneID" id="105226948"/>
<dbReference type="SMART" id="SM00225">
    <property type="entry name" value="BTB"/>
    <property type="match status" value="1"/>
</dbReference>
<dbReference type="Proteomes" id="UP001652620">
    <property type="component" value="Chromosome 4"/>
</dbReference>
<dbReference type="InterPro" id="IPR011705">
    <property type="entry name" value="BACK"/>
</dbReference>